<proteinExistence type="predicted"/>
<dbReference type="VEuPathDB" id="FungiDB:AAP_01313"/>
<accession>A0A168BRC1</accession>
<keyword evidence="2" id="KW-1185">Reference proteome</keyword>
<dbReference type="OrthoDB" id="4204293at2759"/>
<gene>
    <name evidence="1" type="ORF">AAP_01313</name>
</gene>
<dbReference type="EMBL" id="AZGZ01000004">
    <property type="protein sequence ID" value="KZZ95637.1"/>
    <property type="molecule type" value="Genomic_DNA"/>
</dbReference>
<evidence type="ECO:0000313" key="1">
    <source>
        <dbReference type="EMBL" id="KZZ95637.1"/>
    </source>
</evidence>
<name>A0A168BRC1_9EURO</name>
<organism evidence="1 2">
    <name type="scientific">Ascosphaera apis ARSEF 7405</name>
    <dbReference type="NCBI Taxonomy" id="392613"/>
    <lineage>
        <taxon>Eukaryota</taxon>
        <taxon>Fungi</taxon>
        <taxon>Dikarya</taxon>
        <taxon>Ascomycota</taxon>
        <taxon>Pezizomycotina</taxon>
        <taxon>Eurotiomycetes</taxon>
        <taxon>Eurotiomycetidae</taxon>
        <taxon>Onygenales</taxon>
        <taxon>Ascosphaeraceae</taxon>
        <taxon>Ascosphaera</taxon>
    </lineage>
</organism>
<protein>
    <submittedName>
        <fullName evidence="1">Uncharacterized protein</fullName>
    </submittedName>
</protein>
<comment type="caution">
    <text evidence="1">The sequence shown here is derived from an EMBL/GenBank/DDBJ whole genome shotgun (WGS) entry which is preliminary data.</text>
</comment>
<sequence>MAPNLFILARNIFHPKYLLRHGRKDRIKIKGSISREEHWDAPVPGTYKYTPGQGWFLIRRDDDTEQASVGSHTQIDSSCSDISSTLGSTQQSLAEPVVYNSILHRYILVSDLKRRVRRCEIPVACNIAASTSSNSEKTKQKPTAATTTATTTRMQAFWFLRLDDGKTWVAAWDDNDNFLPGPYLKWRYDKKKKEMKLRADHVGHLTELGKLDGVSFVDKGKGPNIHVEVFAATPSIAAAAAPIEAVL</sequence>
<dbReference type="AlphaFoldDB" id="A0A168BRC1"/>
<reference evidence="1 2" key="1">
    <citation type="journal article" date="2016" name="Genome Biol. Evol.">
        <title>Divergent and convergent evolution of fungal pathogenicity.</title>
        <authorList>
            <person name="Shang Y."/>
            <person name="Xiao G."/>
            <person name="Zheng P."/>
            <person name="Cen K."/>
            <person name="Zhan S."/>
            <person name="Wang C."/>
        </authorList>
    </citation>
    <scope>NUCLEOTIDE SEQUENCE [LARGE SCALE GENOMIC DNA]</scope>
    <source>
        <strain evidence="1 2">ARSEF 7405</strain>
    </source>
</reference>
<evidence type="ECO:0000313" key="2">
    <source>
        <dbReference type="Proteomes" id="UP000242877"/>
    </source>
</evidence>
<dbReference type="Proteomes" id="UP000242877">
    <property type="component" value="Unassembled WGS sequence"/>
</dbReference>